<dbReference type="EMBL" id="JACONT010000029">
    <property type="protein sequence ID" value="MBC3942628.1"/>
    <property type="molecule type" value="Genomic_DNA"/>
</dbReference>
<comment type="caution">
    <text evidence="1">The sequence shown here is derived from an EMBL/GenBank/DDBJ whole genome shotgun (WGS) entry which is preliminary data.</text>
</comment>
<evidence type="ECO:0000313" key="1">
    <source>
        <dbReference type="EMBL" id="MBC3942628.1"/>
    </source>
</evidence>
<evidence type="ECO:0000313" key="2">
    <source>
        <dbReference type="Proteomes" id="UP000597613"/>
    </source>
</evidence>
<dbReference type="Proteomes" id="UP000597613">
    <property type="component" value="Unassembled WGS sequence"/>
</dbReference>
<protein>
    <submittedName>
        <fullName evidence="1">Uncharacterized protein</fullName>
    </submittedName>
</protein>
<name>A0ABR7AQ83_9SPHN</name>
<reference evidence="1 2" key="1">
    <citation type="submission" date="2020-08" db="EMBL/GenBank/DDBJ databases">
        <title>Putative novel bacterial strains isolated from necrotic wheat leaf tissues caused by Xanthomonas translucens.</title>
        <authorList>
            <person name="Tambong J.T."/>
        </authorList>
    </citation>
    <scope>NUCLEOTIDE SEQUENCE [LARGE SCALE GENOMIC DNA]</scope>
    <source>
        <strain evidence="2">DOAB 1063</strain>
    </source>
</reference>
<accession>A0ABR7AQ83</accession>
<keyword evidence="2" id="KW-1185">Reference proteome</keyword>
<gene>
    <name evidence="1" type="ORF">H8S47_13195</name>
</gene>
<sequence>MTNVVFRTIQHDRAIHAALAAAPLHRGRILRGWAARGSRAVAERSA</sequence>
<proteinExistence type="predicted"/>
<organism evidence="1 2">
    <name type="scientific">Sphingomonas albertensis</name>
    <dbReference type="NCBI Taxonomy" id="2762591"/>
    <lineage>
        <taxon>Bacteria</taxon>
        <taxon>Pseudomonadati</taxon>
        <taxon>Pseudomonadota</taxon>
        <taxon>Alphaproteobacteria</taxon>
        <taxon>Sphingomonadales</taxon>
        <taxon>Sphingomonadaceae</taxon>
        <taxon>Sphingomonas</taxon>
    </lineage>
</organism>
<dbReference type="RefSeq" id="WP_187504309.1">
    <property type="nucleotide sequence ID" value="NZ_CP162536.1"/>
</dbReference>